<dbReference type="InterPro" id="IPR029063">
    <property type="entry name" value="SAM-dependent_MTases_sf"/>
</dbReference>
<proteinExistence type="predicted"/>
<dbReference type="GO" id="GO:0006304">
    <property type="term" value="P:DNA modification"/>
    <property type="evidence" value="ECO:0007669"/>
    <property type="project" value="InterPro"/>
</dbReference>
<keyword evidence="1 6" id="KW-0489">Methyltransferase</keyword>
<dbReference type="Gene3D" id="3.40.50.300">
    <property type="entry name" value="P-loop containing nucleotide triphosphate hydrolases"/>
    <property type="match status" value="1"/>
</dbReference>
<dbReference type="PANTHER" id="PTHR41313">
    <property type="entry name" value="ADENINE-SPECIFIC METHYLTRANSFERASE"/>
    <property type="match status" value="1"/>
</dbReference>
<feature type="region of interest" description="Disordered" evidence="4">
    <location>
        <begin position="1129"/>
        <end position="1174"/>
    </location>
</feature>
<evidence type="ECO:0000256" key="1">
    <source>
        <dbReference type="ARBA" id="ARBA00022603"/>
    </source>
</evidence>
<dbReference type="SMART" id="SM00487">
    <property type="entry name" value="DEXDc"/>
    <property type="match status" value="1"/>
</dbReference>
<dbReference type="PROSITE" id="PS00092">
    <property type="entry name" value="N6_MTASE"/>
    <property type="match status" value="1"/>
</dbReference>
<sequence length="3014" mass="334670">MKISFVSFDAHNQATDDNLSANLHEINGRTVFILFGAGDAASFKKMALEQSGLKLSQQGVWVAPLEHLDLKALKAAFPLIELDNTQRMDSVVHTKNHFLNVLQRRAVDIEVAPGIRAMEYRGNLPPAGENLLGWFRDNGTQLNSRIATAPFDEHLHATLERLNTPGQVRLLFHSPDFHAKHDALLEDERAVFAGAQVGGVLEQDGKLVIKLSERIFAPAVETPMGLRALPDYTAASPQAALRATPADILENRVATLEALSAEPESSSEVHHEAELATEGPALHESPATATEESSLDFDAIVDEAQLPPSRSTDPVASKTADPSETDTAETSSVEAPEQEIVDVTLESEFDQGEADTSEPEESPIQTPQPGHDDTAGIDSETVIEATEAYSPSAQYQSYFDWIEDNPVMALQPGFRDQVAMDERLTTEETDGLLTLLDELQSEQKPSKPETSAQNGSVAEFDSVDASLVKHDQEAPAEPAEHDRPAGSVQTGPDQWEVPQPGEFSIFNQIDILVDFDADGRAVIKVHDEHRIESMFVTVSRFEALVSLYNQGESLITRDQWDDATAAAEGRPVQSEDQQGQSAPTTVLQLHPQRKVPEVELDTKAIDEMVSQAEQAGVSMDEIRNLAIQYVELDRERERMGNVTSLKTRRMEAGVMDAFKALQEKALQGGLVLSENGFFQMVNRLNGYLSEVIDIDPWKASEDTLQSINDVLFFDMLSRVPETSTVERALMEAKRRGFKVGIRILENALEHGLSDQASHMANQLCTELNTSERIFALKTQIHGLLAGAHEQHLGTNDSRVLSVWREELAELEYQVSEIELTDTLKSIYRDAGSYTESCEAIAEHLSISESAAGYLIDRIRDQLQREQEEAFTNSPEYQLSQKILAKLDGFVPDTNEERSAIALRNVGPYTLLVPVAEISDSGEVRMDLYLSDTGRYARSSEQFTVTGQINDESLVDNLAAEINAVAQKHETLTKMDKLPPYGSLLKTGENGSTLHDVSEINRRLRETIKSAQSSGELPKGVKVSITKGSSSSISIRVTGLPEGMQAVSEEWAQWRKDNPDESSYHAPHIYIPEFRAIERWLTAQAEAYNYDKSDRQSDYYNTNFYLNVSLGDTLHNEHMAMANEAIEKAQPEVAEDEQNNSNSESFTVADPAPDELPGIPVSDSPSTPATDPAPWAVLSDSTLEDTQTAVEDAPVVDWESISAAQFKKELDRLSDHDATMMLAYRFGHGRPLETCKELDLVVQSGQATQRELAIFGSMRQLFTKHLDDAILKEQQDGERTNRLSQPSPNGPDNLQATDTGADRSFEQGRQHDNLVENERDHDRQEAGSVRDRLPTTEPKAGNKRLPTAGELGSEAATISGGSTYRADESDTVTLPIAPLREVNFDPSESLKSLESLSDSEIRNRLTAAILVYVGLKKDDIEPNDAQRQMLAALSGTGSPAITTVLSGRYPDTSAMELSKAFSALQAVDSAAANGIRASTVDSYYTSTTVIDFMYSALDKLGMNDLKHRLHITEPSVGNGRFVGLAPKALREHAEITAVEKDPFAATLTSWLYPEARVYNSGFEDVVLPRQSQDLVVGNPPYGDFTVYDPQDKRQRLVHDYFLKRSIELAKPGGIVAFVTSSGTMDKKNASIRKQVAASSDLVAGFRLPADTFKSEGAEVVTDILFFRKRHPGELQGDTTWVNTETLVYPDPNADEDAEPITKEINSYFASNPDRILGEVTWKEGRFGPGLSVSGSHKDIDWDALLNMVPAGAMNPHEHPGHAREDQTRQLVDPRFADNKIGSYVVTDTTLAILEANGLRPIEVSKSAQTKMPRLIAVRDALLQLLDAENQNDVPAAEAARETLNARYDEFVKHHGYLNGRGNKNLLKRDPDQYLVLALEKGNADTGAYSKADIFTTPLTQINVGASSDVTNIEDGIAFSMNVRGFVDASLLADTLNLTVSEVEEQLQPHCFKQPETGRWEIKALYLSGNIYEKLEIAERAAKQDPSLERNVKALNEAVPEAIGIDEIHIRLGANWIPPETVRDFVACTLTEGNPLNINGEIQLTHVPVTNHWDLRLTGRGKSICHSANTLEHGTREFTFAKLVDLALNLKRPTVNNPNGTIDHEATQLARSRQNEIIREFADFVKDSSFHSSRLQDAYNRTFNSFREAQYDGSYLTFPGMTGVLKGRPLKLHDHQPAVVERIITSNRGVLIAHEAGAGKTIEMIASAMELRRLGVANRPLVVIPNHMLQQATNEARDLYPGARILTATPEDFTAEGRAVFANKVRMNQWDMVICTHNMFASMALQDEFIQQQIEDELDEYRGALVSTNSQDRIAIRNLETSIKKLEAKLKQVTAKAKDNYDENVISFAECGFDGLFYDEGHYLKNYAPPTSLSGVAGVNSVTSGRAQDAVMKADFIRQSRGDQKGVYLATGTPITNSVTEIWVMLRITAPQTLRDLGLYQFDAFAANFCEVVEHVELKPEGGGYQIKERLSRFHNVPEMIRIFRSVADIKTGDDLKLPKPGRNDVKHVAKQSSMMKKFMDWLGHRAQLVRNQDKEPWEDNLLSISNAGRLGSLDLRLIDEDLPDDPNSKVNQCIANVLGKWKEHESDRRTQLIFLDRGTPKKGFNLYDDIKNKLIAQGVPADEIAFIHDAKNPTQKEALFERVRNGEVRILLASTDKAGVGTNVQTRGSDLHMLDVPWRPTDLEQRIKRFERQGNLFDNVNIHYYTTEDSFDLFMLETVIRKLKFITQAMSNPDKAARSMDEDVEPTLAEIMAITTGNPIIRDKVEIDMQVEQAELQRRGHISKVRNARSTANQIRDMVMPSWEEEKVALTKAIDAGIPERFEMIVGDSKMDNPKQAGLRIHSMLAGGFIGETQLGSIQGYPVVAVLKNDKIHVQWNGPVRCSTPLTKGPEIFTTNLIKKIQEMPMRLETVNNQLTSLNHELDTALEIVKAPYQKQDELDALLAKQTEINIEVRKLEDSMPPADKSVIHEFEEILNQLEVNRNLESQVLTQEEIDAANEAIDRQKQMEQTMSLGV</sequence>
<reference evidence="6 7" key="1">
    <citation type="submission" date="2017-01" db="EMBL/GenBank/DDBJ databases">
        <authorList>
            <person name="Mah S.A."/>
            <person name="Swanson W.J."/>
            <person name="Moy G.W."/>
            <person name="Vacquier V.D."/>
        </authorList>
    </citation>
    <scope>NUCLEOTIDE SEQUENCE [LARGE SCALE GENOMIC DNA]</scope>
    <source>
        <strain evidence="6 7">DSM 7027</strain>
    </source>
</reference>
<dbReference type="SUPFAM" id="SSF53335">
    <property type="entry name" value="S-adenosyl-L-methionine-dependent methyltransferases"/>
    <property type="match status" value="1"/>
</dbReference>
<dbReference type="GO" id="GO:0016787">
    <property type="term" value="F:hydrolase activity"/>
    <property type="evidence" value="ECO:0007669"/>
    <property type="project" value="InterPro"/>
</dbReference>
<dbReference type="InterPro" id="IPR002052">
    <property type="entry name" value="DNA_methylase_N6_adenine_CS"/>
</dbReference>
<feature type="coiled-coil region" evidence="3">
    <location>
        <begin position="2907"/>
        <end position="2958"/>
    </location>
</feature>
<evidence type="ECO:0000256" key="3">
    <source>
        <dbReference type="SAM" id="Coils"/>
    </source>
</evidence>
<dbReference type="GO" id="GO:0032259">
    <property type="term" value="P:methylation"/>
    <property type="evidence" value="ECO:0007669"/>
    <property type="project" value="UniProtKB-KW"/>
</dbReference>
<evidence type="ECO:0000313" key="6">
    <source>
        <dbReference type="EMBL" id="SIQ99222.1"/>
    </source>
</evidence>
<dbReference type="Gene3D" id="3.40.50.10810">
    <property type="entry name" value="Tandem AAA-ATPase domain"/>
    <property type="match status" value="1"/>
</dbReference>
<accession>A0A1N6XA44</accession>
<dbReference type="Pfam" id="PF00271">
    <property type="entry name" value="Helicase_C"/>
    <property type="match status" value="1"/>
</dbReference>
<dbReference type="EMBL" id="FTMN01000013">
    <property type="protein sequence ID" value="SIQ99222.1"/>
    <property type="molecule type" value="Genomic_DNA"/>
</dbReference>
<dbReference type="Pfam" id="PF04851">
    <property type="entry name" value="ResIII"/>
    <property type="match status" value="1"/>
</dbReference>
<dbReference type="GO" id="GO:0005524">
    <property type="term" value="F:ATP binding"/>
    <property type="evidence" value="ECO:0007669"/>
    <property type="project" value="InterPro"/>
</dbReference>
<keyword evidence="2" id="KW-0808">Transferase</keyword>
<feature type="coiled-coil region" evidence="3">
    <location>
        <begin position="2307"/>
        <end position="2341"/>
    </location>
</feature>
<dbReference type="GO" id="GO:0009007">
    <property type="term" value="F:site-specific DNA-methyltransferase (adenine-specific) activity"/>
    <property type="evidence" value="ECO:0007669"/>
    <property type="project" value="UniProtKB-EC"/>
</dbReference>
<gene>
    <name evidence="6" type="ORF">SAMN05421647_11344</name>
</gene>
<feature type="domain" description="Helicase C-terminal" evidence="5">
    <location>
        <begin position="2568"/>
        <end position="2744"/>
    </location>
</feature>
<feature type="region of interest" description="Disordered" evidence="4">
    <location>
        <begin position="260"/>
        <end position="292"/>
    </location>
</feature>
<dbReference type="RefSeq" id="WP_076466072.1">
    <property type="nucleotide sequence ID" value="NZ_FTMN01000013.1"/>
</dbReference>
<dbReference type="GO" id="GO:0003677">
    <property type="term" value="F:DNA binding"/>
    <property type="evidence" value="ECO:0007669"/>
    <property type="project" value="InterPro"/>
</dbReference>
<feature type="compositionally biased region" description="Acidic residues" evidence="4">
    <location>
        <begin position="336"/>
        <end position="361"/>
    </location>
</feature>
<evidence type="ECO:0000259" key="5">
    <source>
        <dbReference type="PROSITE" id="PS51194"/>
    </source>
</evidence>
<feature type="compositionally biased region" description="Polar residues" evidence="4">
    <location>
        <begin position="1281"/>
        <end position="1297"/>
    </location>
</feature>
<dbReference type="STRING" id="49186.SAMN05421647_11344"/>
<evidence type="ECO:0000256" key="2">
    <source>
        <dbReference type="ARBA" id="ARBA00022679"/>
    </source>
</evidence>
<dbReference type="InterPro" id="IPR027417">
    <property type="entry name" value="P-loop_NTPase"/>
</dbReference>
<feature type="compositionally biased region" description="Polar residues" evidence="4">
    <location>
        <begin position="574"/>
        <end position="585"/>
    </location>
</feature>
<dbReference type="Gene3D" id="3.40.50.150">
    <property type="entry name" value="Vaccinia Virus protein VP39"/>
    <property type="match status" value="1"/>
</dbReference>
<dbReference type="InterPro" id="IPR001650">
    <property type="entry name" value="Helicase_C-like"/>
</dbReference>
<feature type="region of interest" description="Disordered" evidence="4">
    <location>
        <begin position="305"/>
        <end position="376"/>
    </location>
</feature>
<name>A0A1N6XA44_9GAMM</name>
<feature type="region of interest" description="Disordered" evidence="4">
    <location>
        <begin position="471"/>
        <end position="500"/>
    </location>
</feature>
<dbReference type="PANTHER" id="PTHR41313:SF1">
    <property type="entry name" value="DNA METHYLASE ADENINE-SPECIFIC DOMAIN-CONTAINING PROTEIN"/>
    <property type="match status" value="1"/>
</dbReference>
<dbReference type="PRINTS" id="PR00507">
    <property type="entry name" value="N12N6MTFRASE"/>
</dbReference>
<evidence type="ECO:0000256" key="4">
    <source>
        <dbReference type="SAM" id="MobiDB-lite"/>
    </source>
</evidence>
<organism evidence="6 7">
    <name type="scientific">Marinobacterium stanieri</name>
    <dbReference type="NCBI Taxonomy" id="49186"/>
    <lineage>
        <taxon>Bacteria</taxon>
        <taxon>Pseudomonadati</taxon>
        <taxon>Pseudomonadota</taxon>
        <taxon>Gammaproteobacteria</taxon>
        <taxon>Oceanospirillales</taxon>
        <taxon>Oceanospirillaceae</taxon>
        <taxon>Marinobacterium</taxon>
    </lineage>
</organism>
<dbReference type="InterPro" id="IPR011639">
    <property type="entry name" value="MethylTrfase_TaqI-like_dom"/>
</dbReference>
<feature type="region of interest" description="Disordered" evidence="4">
    <location>
        <begin position="564"/>
        <end position="585"/>
    </location>
</feature>
<dbReference type="Proteomes" id="UP000186895">
    <property type="component" value="Unassembled WGS sequence"/>
</dbReference>
<dbReference type="InterPro" id="IPR052933">
    <property type="entry name" value="DNA_Protect_Modify"/>
</dbReference>
<keyword evidence="7" id="KW-1185">Reference proteome</keyword>
<dbReference type="Pfam" id="PF07669">
    <property type="entry name" value="Eco57I"/>
    <property type="match status" value="1"/>
</dbReference>
<feature type="compositionally biased region" description="Basic and acidic residues" evidence="4">
    <location>
        <begin position="1299"/>
        <end position="1333"/>
    </location>
</feature>
<dbReference type="SUPFAM" id="SSF52540">
    <property type="entry name" value="P-loop containing nucleoside triphosphate hydrolases"/>
    <property type="match status" value="2"/>
</dbReference>
<dbReference type="InterPro" id="IPR006935">
    <property type="entry name" value="Helicase/UvrB_N"/>
</dbReference>
<dbReference type="InterPro" id="IPR038718">
    <property type="entry name" value="SNF2-like_sf"/>
</dbReference>
<feature type="compositionally biased region" description="Basic and acidic residues" evidence="4">
    <location>
        <begin position="471"/>
        <end position="484"/>
    </location>
</feature>
<feature type="region of interest" description="Disordered" evidence="4">
    <location>
        <begin position="1274"/>
        <end position="1366"/>
    </location>
</feature>
<dbReference type="PROSITE" id="PS51194">
    <property type="entry name" value="HELICASE_CTER"/>
    <property type="match status" value="1"/>
</dbReference>
<evidence type="ECO:0000313" key="7">
    <source>
        <dbReference type="Proteomes" id="UP000186895"/>
    </source>
</evidence>
<keyword evidence="3" id="KW-0175">Coiled coil</keyword>
<dbReference type="InterPro" id="IPR014001">
    <property type="entry name" value="Helicase_ATP-bd"/>
</dbReference>
<protein>
    <submittedName>
        <fullName evidence="6">Adenine-specific DNA methylase, N12 class</fullName>
    </submittedName>
</protein>